<feature type="transmembrane region" description="Helical" evidence="10">
    <location>
        <begin position="359"/>
        <end position="377"/>
    </location>
</feature>
<accession>A0A6N6MD61</accession>
<evidence type="ECO:0000256" key="10">
    <source>
        <dbReference type="SAM" id="Phobius"/>
    </source>
</evidence>
<evidence type="ECO:0000256" key="1">
    <source>
        <dbReference type="ARBA" id="ARBA00004651"/>
    </source>
</evidence>
<keyword evidence="8 9" id="KW-0012">Acyltransferase</keyword>
<keyword evidence="6 10" id="KW-1133">Transmembrane helix</keyword>
<feature type="transmembrane region" description="Helical" evidence="10">
    <location>
        <begin position="47"/>
        <end position="70"/>
    </location>
</feature>
<dbReference type="PIRSF" id="PIRSF500217">
    <property type="entry name" value="AlgI"/>
    <property type="match status" value="1"/>
</dbReference>
<evidence type="ECO:0000313" key="11">
    <source>
        <dbReference type="EMBL" id="KAB1067628.1"/>
    </source>
</evidence>
<evidence type="ECO:0000256" key="5">
    <source>
        <dbReference type="ARBA" id="ARBA00022692"/>
    </source>
</evidence>
<feature type="transmembrane region" description="Helical" evidence="10">
    <location>
        <begin position="21"/>
        <end position="41"/>
    </location>
</feature>
<dbReference type="GO" id="GO:0042121">
    <property type="term" value="P:alginic acid biosynthetic process"/>
    <property type="evidence" value="ECO:0007669"/>
    <property type="project" value="InterPro"/>
</dbReference>
<evidence type="ECO:0000256" key="4">
    <source>
        <dbReference type="ARBA" id="ARBA00022679"/>
    </source>
</evidence>
<evidence type="ECO:0000313" key="12">
    <source>
        <dbReference type="Proteomes" id="UP000441333"/>
    </source>
</evidence>
<keyword evidence="7 9" id="KW-0472">Membrane</keyword>
<dbReference type="InterPro" id="IPR051085">
    <property type="entry name" value="MB_O-acyltransferase"/>
</dbReference>
<dbReference type="AlphaFoldDB" id="A0A6N6MD61"/>
<dbReference type="Pfam" id="PF03062">
    <property type="entry name" value="MBOAT"/>
    <property type="match status" value="1"/>
</dbReference>
<dbReference type="RefSeq" id="WP_150939414.1">
    <property type="nucleotide sequence ID" value="NZ_WAAT01000045.1"/>
</dbReference>
<evidence type="ECO:0000256" key="3">
    <source>
        <dbReference type="ARBA" id="ARBA00022475"/>
    </source>
</evidence>
<name>A0A6N6MD61_9FLAO</name>
<feature type="transmembrane region" description="Helical" evidence="10">
    <location>
        <begin position="384"/>
        <end position="402"/>
    </location>
</feature>
<keyword evidence="4 9" id="KW-0808">Transferase</keyword>
<proteinExistence type="inferred from homology"/>
<keyword evidence="3 9" id="KW-1003">Cell membrane</keyword>
<feature type="transmembrane region" description="Helical" evidence="10">
    <location>
        <begin position="408"/>
        <end position="425"/>
    </location>
</feature>
<dbReference type="GO" id="GO:0016746">
    <property type="term" value="F:acyltransferase activity"/>
    <property type="evidence" value="ECO:0007669"/>
    <property type="project" value="UniProtKB-KW"/>
</dbReference>
<organism evidence="11 12">
    <name type="scientific">Pseudotamlana haliotis</name>
    <dbReference type="NCBI Taxonomy" id="2614804"/>
    <lineage>
        <taxon>Bacteria</taxon>
        <taxon>Pseudomonadati</taxon>
        <taxon>Bacteroidota</taxon>
        <taxon>Flavobacteriia</taxon>
        <taxon>Flavobacteriales</taxon>
        <taxon>Flavobacteriaceae</taxon>
        <taxon>Pseudotamlana</taxon>
    </lineage>
</organism>
<feature type="transmembrane region" description="Helical" evidence="10">
    <location>
        <begin position="522"/>
        <end position="540"/>
    </location>
</feature>
<comment type="similarity">
    <text evidence="2 9">Belongs to the membrane-bound acyltransferase family.</text>
</comment>
<dbReference type="GO" id="GO:0005886">
    <property type="term" value="C:plasma membrane"/>
    <property type="evidence" value="ECO:0007669"/>
    <property type="project" value="UniProtKB-SubCell"/>
</dbReference>
<protein>
    <submittedName>
        <fullName evidence="11">MBOAT family protein</fullName>
    </submittedName>
</protein>
<feature type="transmembrane region" description="Helical" evidence="10">
    <location>
        <begin position="91"/>
        <end position="112"/>
    </location>
</feature>
<dbReference type="PANTHER" id="PTHR13285:SF23">
    <property type="entry name" value="TEICHOIC ACID D-ALANYLTRANSFERASE"/>
    <property type="match status" value="1"/>
</dbReference>
<gene>
    <name evidence="11" type="ORF">F6U93_10100</name>
</gene>
<feature type="transmembrane region" description="Helical" evidence="10">
    <location>
        <begin position="481"/>
        <end position="501"/>
    </location>
</feature>
<comment type="subcellular location">
    <subcellularLocation>
        <location evidence="1">Cell membrane</location>
        <topology evidence="1">Multi-pass membrane protein</topology>
    </subcellularLocation>
</comment>
<reference evidence="11 12" key="1">
    <citation type="submission" date="2019-09" db="EMBL/GenBank/DDBJ databases">
        <authorList>
            <person name="Cao W.R."/>
        </authorList>
    </citation>
    <scope>NUCLEOTIDE SEQUENCE [LARGE SCALE GENOMIC DNA]</scope>
    <source>
        <strain evidence="11 12">B1N29</strain>
    </source>
</reference>
<evidence type="ECO:0000256" key="6">
    <source>
        <dbReference type="ARBA" id="ARBA00022989"/>
    </source>
</evidence>
<dbReference type="PANTHER" id="PTHR13285">
    <property type="entry name" value="ACYLTRANSFERASE"/>
    <property type="match status" value="1"/>
</dbReference>
<dbReference type="PIRSF" id="PIRSF016636">
    <property type="entry name" value="AlgI_DltB"/>
    <property type="match status" value="1"/>
</dbReference>
<dbReference type="Proteomes" id="UP000441333">
    <property type="component" value="Unassembled WGS sequence"/>
</dbReference>
<feature type="transmembrane region" description="Helical" evidence="10">
    <location>
        <begin position="437"/>
        <end position="458"/>
    </location>
</feature>
<dbReference type="EMBL" id="WAAT01000045">
    <property type="protein sequence ID" value="KAB1067628.1"/>
    <property type="molecule type" value="Genomic_DNA"/>
</dbReference>
<keyword evidence="12" id="KW-1185">Reference proteome</keyword>
<sequence>MNRLYDIFTFSEEFPLIFTQVNFWIFFAVAYTLFGLFYKKIKQRNAYLFLISLFFYYKTSGFFIGILIFSTIVDFFIGRSIYRSENQKKRYALVTLSVVTNLFVLCYFKYAYFFTDSVNMLFQTNYEVVNVLAEWGNRFNDQNYFTVDKIILPVGISFYTFQTISYSVDIFRRKLKPLDSIVDFGFYVSFFPQLVAGPIVRAENFVPQISAPTVLTKSDFDRGTFMILKGLIKKMIFADFIAMHFLDRVFDSPEMFSGFTNVMAMFGYTLQIYGDFSGYTDIAIGLALLMGFKLPVNFNSPYKALNTGDFWRRWHISLSTWLRDYLYIPLGGNRKGSVASYIILSIIILGVLYAYQNLIVVFVTLGICLAIFIAAQYNKKVENYINTNINLMLTMLIGGLWHGASWKFVIWGGLNGLGIVVYKFWRKISPYEKYNHWVARWWKILVTLIFITFTRIYFRGESMEHIAKWYNQVAHHMDMHYAWDIIVNYKAVFIVMAIGYITHWLPTVTKEQIENLYAKSPIYLKAVISVAVGIICYQAFSTDFQPFIYFQF</sequence>
<keyword evidence="5 10" id="KW-0812">Transmembrane</keyword>
<evidence type="ECO:0000256" key="2">
    <source>
        <dbReference type="ARBA" id="ARBA00010323"/>
    </source>
</evidence>
<evidence type="ECO:0000256" key="7">
    <source>
        <dbReference type="ARBA" id="ARBA00023136"/>
    </source>
</evidence>
<dbReference type="InterPro" id="IPR004299">
    <property type="entry name" value="MBOAT_fam"/>
</dbReference>
<dbReference type="InterPro" id="IPR024194">
    <property type="entry name" value="Ac/AlaTfrase_AlgI/DltB"/>
</dbReference>
<evidence type="ECO:0000256" key="9">
    <source>
        <dbReference type="PIRNR" id="PIRNR016636"/>
    </source>
</evidence>
<evidence type="ECO:0000256" key="8">
    <source>
        <dbReference type="ARBA" id="ARBA00023315"/>
    </source>
</evidence>
<comment type="caution">
    <text evidence="11">The sequence shown here is derived from an EMBL/GenBank/DDBJ whole genome shotgun (WGS) entry which is preliminary data.</text>
</comment>
<feature type="transmembrane region" description="Helical" evidence="10">
    <location>
        <begin position="336"/>
        <end position="353"/>
    </location>
</feature>
<dbReference type="InterPro" id="IPR028362">
    <property type="entry name" value="AlgI"/>
</dbReference>